<evidence type="ECO:0000256" key="1">
    <source>
        <dbReference type="ARBA" id="ARBA00006832"/>
    </source>
</evidence>
<feature type="compositionally biased region" description="Low complexity" evidence="3">
    <location>
        <begin position="310"/>
        <end position="379"/>
    </location>
</feature>
<feature type="compositionally biased region" description="Basic residues" evidence="3">
    <location>
        <begin position="140"/>
        <end position="151"/>
    </location>
</feature>
<dbReference type="Pfam" id="PF08265">
    <property type="entry name" value="YL1_C"/>
    <property type="match status" value="1"/>
</dbReference>
<evidence type="ECO:0000256" key="2">
    <source>
        <dbReference type="SAM" id="Coils"/>
    </source>
</evidence>
<feature type="compositionally biased region" description="Acidic residues" evidence="3">
    <location>
        <begin position="44"/>
        <end position="63"/>
    </location>
</feature>
<dbReference type="GO" id="GO:0005634">
    <property type="term" value="C:nucleus"/>
    <property type="evidence" value="ECO:0007669"/>
    <property type="project" value="TreeGrafter"/>
</dbReference>
<dbReference type="InterPro" id="IPR046757">
    <property type="entry name" value="YL1_N"/>
</dbReference>
<proteinExistence type="inferred from homology"/>
<comment type="similarity">
    <text evidence="1">Belongs to the VPS72/YL1 family.</text>
</comment>
<reference evidence="5 6" key="1">
    <citation type="journal article" date="2020" name="ISME J.">
        <title>Uncovering the hidden diversity of litter-decomposition mechanisms in mushroom-forming fungi.</title>
        <authorList>
            <person name="Floudas D."/>
            <person name="Bentzer J."/>
            <person name="Ahren D."/>
            <person name="Johansson T."/>
            <person name="Persson P."/>
            <person name="Tunlid A."/>
        </authorList>
    </citation>
    <scope>NUCLEOTIDE SEQUENCE [LARGE SCALE GENOMIC DNA]</scope>
    <source>
        <strain evidence="5 6">CBS 146.42</strain>
    </source>
</reference>
<keyword evidence="6" id="KW-1185">Reference proteome</keyword>
<dbReference type="InterPro" id="IPR013272">
    <property type="entry name" value="Vps72/YL1_C"/>
</dbReference>
<feature type="compositionally biased region" description="Basic and acidic residues" evidence="3">
    <location>
        <begin position="160"/>
        <end position="170"/>
    </location>
</feature>
<feature type="region of interest" description="Disordered" evidence="3">
    <location>
        <begin position="44"/>
        <end position="176"/>
    </location>
</feature>
<feature type="domain" description="Vps72/YL1 C-terminal" evidence="4">
    <location>
        <begin position="490"/>
        <end position="519"/>
    </location>
</feature>
<gene>
    <name evidence="5" type="ORF">D9756_004329</name>
</gene>
<feature type="compositionally biased region" description="Basic and acidic residues" evidence="3">
    <location>
        <begin position="64"/>
        <end position="73"/>
    </location>
</feature>
<dbReference type="PANTHER" id="PTHR13275:SF4">
    <property type="entry name" value="VACUOLAR PROTEIN SORTING-ASSOCIATED PROTEIN 72 HOMOLOG"/>
    <property type="match status" value="1"/>
</dbReference>
<dbReference type="AlphaFoldDB" id="A0A8H5G0L6"/>
<evidence type="ECO:0000256" key="3">
    <source>
        <dbReference type="SAM" id="MobiDB-lite"/>
    </source>
</evidence>
<feature type="region of interest" description="Disordered" evidence="3">
    <location>
        <begin position="288"/>
        <end position="379"/>
    </location>
</feature>
<comment type="caution">
    <text evidence="5">The sequence shown here is derived from an EMBL/GenBank/DDBJ whole genome shotgun (WGS) entry which is preliminary data.</text>
</comment>
<feature type="coiled-coil region" evidence="2">
    <location>
        <begin position="193"/>
        <end position="220"/>
    </location>
</feature>
<accession>A0A8H5G0L6</accession>
<dbReference type="PANTHER" id="PTHR13275">
    <property type="entry name" value="YL-1 PROTEIN TRANSCRIPTION FACTOR-LIKE 1"/>
    <property type="match status" value="1"/>
</dbReference>
<evidence type="ECO:0000259" key="4">
    <source>
        <dbReference type="SMART" id="SM00993"/>
    </source>
</evidence>
<organism evidence="5 6">
    <name type="scientific">Leucocoprinus leucothites</name>
    <dbReference type="NCBI Taxonomy" id="201217"/>
    <lineage>
        <taxon>Eukaryota</taxon>
        <taxon>Fungi</taxon>
        <taxon>Dikarya</taxon>
        <taxon>Basidiomycota</taxon>
        <taxon>Agaricomycotina</taxon>
        <taxon>Agaricomycetes</taxon>
        <taxon>Agaricomycetidae</taxon>
        <taxon>Agaricales</taxon>
        <taxon>Agaricineae</taxon>
        <taxon>Agaricaceae</taxon>
        <taxon>Leucocoprinus</taxon>
    </lineage>
</organism>
<sequence>MAETLATRRSRRSTAGNRMEAALAEMAIDETNKDLDDDNEFVNDKDEEDVFESDFASTDEEAERQDLDVGEKAIDDEEKSARKAARARLEKRTAAAHAKNKATFNPQAVAPPVVKPKPKPKQITTFDVPESITPDVPKRAGQKRKSQRRHTILNTTATDSRARETEEKKASAPKKFKPTVKTFSQAELIRRALDNEEGNIKEHKNYLKEEEEKRKKARAIKMPVVEGPLLRWISKAEDEKFKVQVEVTPPQPPPTAVPTYGGYTAAQLNSYYTQLYQYLASQSGTLPTAAAQAGPSSQPAAEQTSTTHMATVSSVSTPTPTVSPPTSTTTPAASIIPSTSAAPTTSTAPTPSASTPATSTTQPATTGTSASTAAFSTFRLPNTTSPYPFTYYTQPPTSTTSTSIPSTFQPTLFIPTATTTPSQPQQKQYVEEERTERVTKNYVVVEAGQREGIAKPPWKDMMKAMFGDHVQWDELKVLSGKGRPLGRVKQRCPVTGEIAPYLDPRTGVPFADVEAYKVLTELLEHEYVWSPEFGCYVGRGQAG</sequence>
<dbReference type="Proteomes" id="UP000559027">
    <property type="component" value="Unassembled WGS sequence"/>
</dbReference>
<feature type="compositionally biased region" description="Low complexity" evidence="3">
    <location>
        <begin position="289"/>
        <end position="301"/>
    </location>
</feature>
<dbReference type="Pfam" id="PF05764">
    <property type="entry name" value="YL1"/>
    <property type="match status" value="1"/>
</dbReference>
<keyword evidence="2" id="KW-0175">Coiled coil</keyword>
<protein>
    <recommendedName>
        <fullName evidence="4">Vps72/YL1 C-terminal domain-containing protein</fullName>
    </recommendedName>
</protein>
<dbReference type="SMART" id="SM00993">
    <property type="entry name" value="YL1_C"/>
    <property type="match status" value="1"/>
</dbReference>
<evidence type="ECO:0000313" key="5">
    <source>
        <dbReference type="EMBL" id="KAF5356216.1"/>
    </source>
</evidence>
<name>A0A8H5G0L6_9AGAR</name>
<dbReference type="OrthoDB" id="78296at2759"/>
<dbReference type="EMBL" id="JAACJO010000007">
    <property type="protein sequence ID" value="KAF5356216.1"/>
    <property type="molecule type" value="Genomic_DNA"/>
</dbReference>
<evidence type="ECO:0000313" key="6">
    <source>
        <dbReference type="Proteomes" id="UP000559027"/>
    </source>
</evidence>